<sequence>MPYDKSFEDDPKMMTDTESHLSNDSIRHEPYQLQAITSGRSSIGSRNTRDSMKRIKSNNSELSRIITAIRDDHQQDHEEFQQYRDDVDLDRILDTQLDRTSRRSVADEENNIEQRESYEKDASADEEEGEHGDKEDIDEPPDGGYGWVAAFCAMMAAFSTWGANAGYGVFLNYYLSTDTFPGGGAYDYALIGGLVVFLAQVLAPFSALAYKILGFYTLCFIGIFLQTCGYILASFATKLWQIYLTQGVLVGVSFSLIFIPPTLILPQYFKKYRAFAMGIAVSGAGLGGIVFALSTSKLIQETGDQRWALRMTGFVTLTSALIATILNKPRNYNPMPYSTTLKKKFIIDNFKLVFDIKIFKSYPLVLVSLWFSLCLLGYTLMLFSMAAYSSSVGLSAHDASTVTALLNVGQVFGRPTLGLVADRVGRNNLAASVSLLISILLWAFWINATTFPVISVFAIILGFFIGIGSLMCQSLAADIIQAPEKIPAAWSIINIIVSFFCLVAEVIALAIRDESSDRPFLNTQIFSGCCFFAAFLLLLIDREWLVRRTLYNRLLAAKSGFSCLEKKRHRYLNTDDLQEDGAEINSSKMELELLEARVTKYERLLRKSAVYFFIRMVYPIRV</sequence>
<dbReference type="SUPFAM" id="SSF103473">
    <property type="entry name" value="MFS general substrate transporter"/>
    <property type="match status" value="1"/>
</dbReference>
<comment type="similarity">
    <text evidence="2">Belongs to the major facilitator superfamily. Monocarboxylate porter (TC 2.A.1.13) family.</text>
</comment>
<keyword evidence="5" id="KW-1185">Reference proteome</keyword>
<dbReference type="AlphaFoldDB" id="Q6BPY1"/>
<evidence type="ECO:0000313" key="5">
    <source>
        <dbReference type="Proteomes" id="UP000000599"/>
    </source>
</evidence>
<dbReference type="KEGG" id="dha:DEHA2E09944g"/>
<dbReference type="GO" id="GO:0022857">
    <property type="term" value="F:transmembrane transporter activity"/>
    <property type="evidence" value="ECO:0007669"/>
    <property type="project" value="InterPro"/>
</dbReference>
<dbReference type="Pfam" id="PF07690">
    <property type="entry name" value="MFS_1"/>
    <property type="match status" value="1"/>
</dbReference>
<dbReference type="VEuPathDB" id="FungiDB:DEHA2E09944g"/>
<accession>Q6BPY1</accession>
<feature type="compositionally biased region" description="Basic and acidic residues" evidence="3">
    <location>
        <begin position="99"/>
        <end position="123"/>
    </location>
</feature>
<feature type="compositionally biased region" description="Basic and acidic residues" evidence="3">
    <location>
        <begin position="1"/>
        <end position="30"/>
    </location>
</feature>
<feature type="region of interest" description="Disordered" evidence="3">
    <location>
        <begin position="1"/>
        <end position="59"/>
    </location>
</feature>
<evidence type="ECO:0000256" key="1">
    <source>
        <dbReference type="ARBA" id="ARBA00004141"/>
    </source>
</evidence>
<evidence type="ECO:0000256" key="3">
    <source>
        <dbReference type="SAM" id="MobiDB-lite"/>
    </source>
</evidence>
<dbReference type="RefSeq" id="XP_459739.2">
    <property type="nucleotide sequence ID" value="XM_459739.1"/>
</dbReference>
<name>Q6BPY1_DEBHA</name>
<feature type="compositionally biased region" description="Acidic residues" evidence="3">
    <location>
        <begin position="124"/>
        <end position="141"/>
    </location>
</feature>
<organism evidence="4 5">
    <name type="scientific">Debaryomyces hansenii (strain ATCC 36239 / CBS 767 / BCRC 21394 / JCM 1990 / NBRC 0083 / IGC 2968)</name>
    <name type="common">Yeast</name>
    <name type="synonym">Torulaspora hansenii</name>
    <dbReference type="NCBI Taxonomy" id="284592"/>
    <lineage>
        <taxon>Eukaryota</taxon>
        <taxon>Fungi</taxon>
        <taxon>Dikarya</taxon>
        <taxon>Ascomycota</taxon>
        <taxon>Saccharomycotina</taxon>
        <taxon>Pichiomycetes</taxon>
        <taxon>Debaryomycetaceae</taxon>
        <taxon>Debaryomyces</taxon>
    </lineage>
</organism>
<dbReference type="InterPro" id="IPR036259">
    <property type="entry name" value="MFS_trans_sf"/>
</dbReference>
<dbReference type="Proteomes" id="UP000000599">
    <property type="component" value="Chromosome E"/>
</dbReference>
<dbReference type="GeneID" id="2902802"/>
<dbReference type="HOGENOM" id="CLU_001265_1_2_1"/>
<dbReference type="PANTHER" id="PTHR11360:SF315">
    <property type="entry name" value="TRANSPORTER MCH2-RELATED"/>
    <property type="match status" value="1"/>
</dbReference>
<dbReference type="EMBL" id="CR382137">
    <property type="protein sequence ID" value="CAG87975.2"/>
    <property type="molecule type" value="Genomic_DNA"/>
</dbReference>
<evidence type="ECO:0000313" key="4">
    <source>
        <dbReference type="EMBL" id="CAG87975.2"/>
    </source>
</evidence>
<dbReference type="InParanoid" id="Q6BPY1"/>
<dbReference type="CDD" id="cd17352">
    <property type="entry name" value="MFS_MCT_SLC16"/>
    <property type="match status" value="1"/>
</dbReference>
<dbReference type="OrthoDB" id="2213137at2759"/>
<dbReference type="InterPro" id="IPR050327">
    <property type="entry name" value="Proton-linked_MCT"/>
</dbReference>
<dbReference type="Gene3D" id="1.20.1250.20">
    <property type="entry name" value="MFS general substrate transporter like domains"/>
    <property type="match status" value="2"/>
</dbReference>
<proteinExistence type="inferred from homology"/>
<protein>
    <submittedName>
        <fullName evidence="4">DEHA2E09944p</fullName>
    </submittedName>
</protein>
<dbReference type="OMA" id="LYAFWIN"/>
<feature type="region of interest" description="Disordered" evidence="3">
    <location>
        <begin position="99"/>
        <end position="141"/>
    </location>
</feature>
<gene>
    <name evidence="4" type="ordered locus">DEHA2E09944g</name>
</gene>
<reference evidence="4 5" key="1">
    <citation type="journal article" date="2004" name="Nature">
        <title>Genome evolution in yeasts.</title>
        <authorList>
            <consortium name="Genolevures"/>
            <person name="Dujon B."/>
            <person name="Sherman D."/>
            <person name="Fischer G."/>
            <person name="Durrens P."/>
            <person name="Casaregola S."/>
            <person name="Lafontaine I."/>
            <person name="de Montigny J."/>
            <person name="Marck C."/>
            <person name="Neuveglise C."/>
            <person name="Talla E."/>
            <person name="Goffard N."/>
            <person name="Frangeul L."/>
            <person name="Aigle M."/>
            <person name="Anthouard V."/>
            <person name="Babour A."/>
            <person name="Barbe V."/>
            <person name="Barnay S."/>
            <person name="Blanchin S."/>
            <person name="Beckerich J.M."/>
            <person name="Beyne E."/>
            <person name="Bleykasten C."/>
            <person name="Boisrame A."/>
            <person name="Boyer J."/>
            <person name="Cattolico L."/>
            <person name="Confanioleri F."/>
            <person name="de Daruvar A."/>
            <person name="Despons L."/>
            <person name="Fabre E."/>
            <person name="Fairhead C."/>
            <person name="Ferry-Dumazet H."/>
            <person name="Groppi A."/>
            <person name="Hantraye F."/>
            <person name="Hennequin C."/>
            <person name="Jauniaux N."/>
            <person name="Joyet P."/>
            <person name="Kachouri R."/>
            <person name="Kerrest A."/>
            <person name="Koszul R."/>
            <person name="Lemaire M."/>
            <person name="Lesur I."/>
            <person name="Ma L."/>
            <person name="Muller H."/>
            <person name="Nicaud J.M."/>
            <person name="Nikolski M."/>
            <person name="Oztas S."/>
            <person name="Ozier-Kalogeropoulos O."/>
            <person name="Pellenz S."/>
            <person name="Potier S."/>
            <person name="Richard G.F."/>
            <person name="Straub M.L."/>
            <person name="Suleau A."/>
            <person name="Swennene D."/>
            <person name="Tekaia F."/>
            <person name="Wesolowski-Louvel M."/>
            <person name="Westhof E."/>
            <person name="Wirth B."/>
            <person name="Zeniou-Meyer M."/>
            <person name="Zivanovic I."/>
            <person name="Bolotin-Fukuhara M."/>
            <person name="Thierry A."/>
            <person name="Bouchier C."/>
            <person name="Caudron B."/>
            <person name="Scarpelli C."/>
            <person name="Gaillardin C."/>
            <person name="Weissenbach J."/>
            <person name="Wincker P."/>
            <person name="Souciet J.L."/>
        </authorList>
    </citation>
    <scope>NUCLEOTIDE SEQUENCE [LARGE SCALE GENOMIC DNA]</scope>
    <source>
        <strain evidence="5">ATCC 36239 / CBS 767 / BCRC 21394 / JCM 1990 / NBRC 0083 / IGC 2968</strain>
    </source>
</reference>
<dbReference type="FunCoup" id="Q6BPY1">
    <property type="interactions" value="462"/>
</dbReference>
<dbReference type="eggNOG" id="KOG2504">
    <property type="taxonomic scope" value="Eukaryota"/>
</dbReference>
<feature type="compositionally biased region" description="Polar residues" evidence="3">
    <location>
        <begin position="34"/>
        <end position="46"/>
    </location>
</feature>
<comment type="subcellular location">
    <subcellularLocation>
        <location evidence="1">Membrane</location>
        <topology evidence="1">Multi-pass membrane protein</topology>
    </subcellularLocation>
</comment>
<dbReference type="GO" id="GO:0016020">
    <property type="term" value="C:membrane"/>
    <property type="evidence" value="ECO:0007669"/>
    <property type="project" value="UniProtKB-SubCell"/>
</dbReference>
<evidence type="ECO:0000256" key="2">
    <source>
        <dbReference type="ARBA" id="ARBA00006727"/>
    </source>
</evidence>
<dbReference type="InterPro" id="IPR011701">
    <property type="entry name" value="MFS"/>
</dbReference>
<dbReference type="PANTHER" id="PTHR11360">
    <property type="entry name" value="MONOCARBOXYLATE TRANSPORTER"/>
    <property type="match status" value="1"/>
</dbReference>